<accession>A0A158B0Y6</accession>
<dbReference type="EMBL" id="FCOE02000008">
    <property type="protein sequence ID" value="SAK63715.1"/>
    <property type="molecule type" value="Genomic_DNA"/>
</dbReference>
<protein>
    <submittedName>
        <fullName evidence="1">Uncharacterized protein</fullName>
    </submittedName>
</protein>
<organism evidence="1 2">
    <name type="scientific">Caballeronia pedi</name>
    <dbReference type="NCBI Taxonomy" id="1777141"/>
    <lineage>
        <taxon>Bacteria</taxon>
        <taxon>Pseudomonadati</taxon>
        <taxon>Pseudomonadota</taxon>
        <taxon>Betaproteobacteria</taxon>
        <taxon>Burkholderiales</taxon>
        <taxon>Burkholderiaceae</taxon>
        <taxon>Caballeronia</taxon>
    </lineage>
</organism>
<evidence type="ECO:0000313" key="2">
    <source>
        <dbReference type="Proteomes" id="UP000054911"/>
    </source>
</evidence>
<name>A0A158B0Y6_9BURK</name>
<keyword evidence="2" id="KW-1185">Reference proteome</keyword>
<reference evidence="1" key="1">
    <citation type="submission" date="2016-01" db="EMBL/GenBank/DDBJ databases">
        <authorList>
            <person name="Peeters C."/>
        </authorList>
    </citation>
    <scope>NUCLEOTIDE SEQUENCE [LARGE SCALE GENOMIC DNA]</scope>
    <source>
        <strain evidence="1">LMG 29323</strain>
    </source>
</reference>
<proteinExistence type="predicted"/>
<dbReference type="Proteomes" id="UP000054911">
    <property type="component" value="Unassembled WGS sequence"/>
</dbReference>
<dbReference type="AlphaFoldDB" id="A0A158B0Y6"/>
<sequence>MKLIQSKDAAAILGVSTKTMTNYATDSQHDAGCRFPVKPVRRDGRVYWVQSEIENVAAKRKKFDRY</sequence>
<dbReference type="STRING" id="1777141.AWB80_02907"/>
<comment type="caution">
    <text evidence="1">The sequence shown here is derived from an EMBL/GenBank/DDBJ whole genome shotgun (WGS) entry which is preliminary data.</text>
</comment>
<evidence type="ECO:0000313" key="1">
    <source>
        <dbReference type="EMBL" id="SAK63715.1"/>
    </source>
</evidence>
<dbReference type="RefSeq" id="WP_061175374.1">
    <property type="nucleotide sequence ID" value="NZ_FCOE02000008.1"/>
</dbReference>
<gene>
    <name evidence="1" type="ORF">AWB80_02907</name>
</gene>